<accession>A0A0L9VNN7</accession>
<evidence type="ECO:0000313" key="1">
    <source>
        <dbReference type="EMBL" id="KOM56675.1"/>
    </source>
</evidence>
<sequence length="118" mass="13079">MAPRPPPQPVDRDASDNTRLLESMIETLQQQNVAPVQQNTVALQSLEAARVNAEVTQTQPDRPLPLGINKPNGVWRVFSNIVLQNSMGSVFLMRPTSDYVIWSGSTMPRGVQMIIVLL</sequence>
<proteinExistence type="predicted"/>
<dbReference type="AlphaFoldDB" id="A0A0L9VNN7"/>
<protein>
    <submittedName>
        <fullName evidence="1">Uncharacterized protein</fullName>
    </submittedName>
</protein>
<dbReference type="EMBL" id="CM003380">
    <property type="protein sequence ID" value="KOM56675.1"/>
    <property type="molecule type" value="Genomic_DNA"/>
</dbReference>
<organism evidence="1 2">
    <name type="scientific">Phaseolus angularis</name>
    <name type="common">Azuki bean</name>
    <name type="synonym">Vigna angularis</name>
    <dbReference type="NCBI Taxonomy" id="3914"/>
    <lineage>
        <taxon>Eukaryota</taxon>
        <taxon>Viridiplantae</taxon>
        <taxon>Streptophyta</taxon>
        <taxon>Embryophyta</taxon>
        <taxon>Tracheophyta</taxon>
        <taxon>Spermatophyta</taxon>
        <taxon>Magnoliopsida</taxon>
        <taxon>eudicotyledons</taxon>
        <taxon>Gunneridae</taxon>
        <taxon>Pentapetalae</taxon>
        <taxon>rosids</taxon>
        <taxon>fabids</taxon>
        <taxon>Fabales</taxon>
        <taxon>Fabaceae</taxon>
        <taxon>Papilionoideae</taxon>
        <taxon>50 kb inversion clade</taxon>
        <taxon>NPAAA clade</taxon>
        <taxon>indigoferoid/millettioid clade</taxon>
        <taxon>Phaseoleae</taxon>
        <taxon>Vigna</taxon>
    </lineage>
</organism>
<gene>
    <name evidence="1" type="ORF">LR48_Vigan10g256700</name>
</gene>
<dbReference type="Gramene" id="KOM56675">
    <property type="protein sequence ID" value="KOM56675"/>
    <property type="gene ID" value="LR48_Vigan10g256700"/>
</dbReference>
<name>A0A0L9VNN7_PHAAN</name>
<reference evidence="2" key="1">
    <citation type="journal article" date="2015" name="Proc. Natl. Acad. Sci. U.S.A.">
        <title>Genome sequencing of adzuki bean (Vigna angularis) provides insight into high starch and low fat accumulation and domestication.</title>
        <authorList>
            <person name="Yang K."/>
            <person name="Tian Z."/>
            <person name="Chen C."/>
            <person name="Luo L."/>
            <person name="Zhao B."/>
            <person name="Wang Z."/>
            <person name="Yu L."/>
            <person name="Li Y."/>
            <person name="Sun Y."/>
            <person name="Li W."/>
            <person name="Chen Y."/>
            <person name="Li Y."/>
            <person name="Zhang Y."/>
            <person name="Ai D."/>
            <person name="Zhao J."/>
            <person name="Shang C."/>
            <person name="Ma Y."/>
            <person name="Wu B."/>
            <person name="Wang M."/>
            <person name="Gao L."/>
            <person name="Sun D."/>
            <person name="Zhang P."/>
            <person name="Guo F."/>
            <person name="Wang W."/>
            <person name="Li Y."/>
            <person name="Wang J."/>
            <person name="Varshney R.K."/>
            <person name="Wang J."/>
            <person name="Ling H.Q."/>
            <person name="Wan P."/>
        </authorList>
    </citation>
    <scope>NUCLEOTIDE SEQUENCE</scope>
    <source>
        <strain evidence="2">cv. Jingnong 6</strain>
    </source>
</reference>
<evidence type="ECO:0000313" key="2">
    <source>
        <dbReference type="Proteomes" id="UP000053144"/>
    </source>
</evidence>
<dbReference type="Proteomes" id="UP000053144">
    <property type="component" value="Chromosome 10"/>
</dbReference>